<reference evidence="2 3" key="2">
    <citation type="submission" date="2013-02" db="EMBL/GenBank/DDBJ databases">
        <title>The Genome Sequence of Plasmodium falciparum NF135/5.C10.</title>
        <authorList>
            <consortium name="The Broad Institute Genome Sequencing Platform"/>
            <consortium name="The Broad Institute Genome Sequencing Center for Infectious Disease"/>
            <person name="Neafsey D."/>
            <person name="Cheeseman I."/>
            <person name="Volkman S."/>
            <person name="Adams J."/>
            <person name="Walker B."/>
            <person name="Young S.K."/>
            <person name="Zeng Q."/>
            <person name="Gargeya S."/>
            <person name="Fitzgerald M."/>
            <person name="Haas B."/>
            <person name="Abouelleil A."/>
            <person name="Alvarado L."/>
            <person name="Arachchi H.M."/>
            <person name="Berlin A.M."/>
            <person name="Chapman S.B."/>
            <person name="Dewar J."/>
            <person name="Goldberg J."/>
            <person name="Griggs A."/>
            <person name="Gujja S."/>
            <person name="Hansen M."/>
            <person name="Howarth C."/>
            <person name="Imamovic A."/>
            <person name="Larimer J."/>
            <person name="McCowan C."/>
            <person name="Murphy C."/>
            <person name="Neiman D."/>
            <person name="Pearson M."/>
            <person name="Priest M."/>
            <person name="Roberts A."/>
            <person name="Saif S."/>
            <person name="Shea T."/>
            <person name="Sisk P."/>
            <person name="Sykes S."/>
            <person name="Wortman J."/>
            <person name="Nusbaum C."/>
            <person name="Birren B."/>
        </authorList>
    </citation>
    <scope>NUCLEOTIDE SEQUENCE [LARGE SCALE GENOMIC DNA]</scope>
    <source>
        <strain evidence="2 3">NF135/5.C10</strain>
    </source>
</reference>
<protein>
    <submittedName>
        <fullName evidence="2">Uncharacterized protein</fullName>
    </submittedName>
</protein>
<evidence type="ECO:0000256" key="1">
    <source>
        <dbReference type="SAM" id="MobiDB-lite"/>
    </source>
</evidence>
<dbReference type="EMBL" id="KI926031">
    <property type="protein sequence ID" value="ETW44222.1"/>
    <property type="molecule type" value="Genomic_DNA"/>
</dbReference>
<name>W4ILA2_PLAFA</name>
<organism evidence="2 3">
    <name type="scientific">Plasmodium falciparum NF135/5.C10</name>
    <dbReference type="NCBI Taxonomy" id="1036726"/>
    <lineage>
        <taxon>Eukaryota</taxon>
        <taxon>Sar</taxon>
        <taxon>Alveolata</taxon>
        <taxon>Apicomplexa</taxon>
        <taxon>Aconoidasida</taxon>
        <taxon>Haemosporida</taxon>
        <taxon>Plasmodiidae</taxon>
        <taxon>Plasmodium</taxon>
        <taxon>Plasmodium (Laverania)</taxon>
    </lineage>
</organism>
<evidence type="ECO:0000313" key="3">
    <source>
        <dbReference type="Proteomes" id="UP000019114"/>
    </source>
</evidence>
<dbReference type="OrthoDB" id="368368at2759"/>
<gene>
    <name evidence="2" type="ORF">PFNF135_01473</name>
</gene>
<feature type="compositionally biased region" description="Basic and acidic residues" evidence="1">
    <location>
        <begin position="1"/>
        <end position="23"/>
    </location>
</feature>
<feature type="region of interest" description="Disordered" evidence="1">
    <location>
        <begin position="1"/>
        <end position="36"/>
    </location>
</feature>
<reference evidence="2 3" key="1">
    <citation type="submission" date="2013-02" db="EMBL/GenBank/DDBJ databases">
        <title>The Genome Annotation of Plasmodium falciparum NF135/5.C10.</title>
        <authorList>
            <consortium name="The Broad Institute Genome Sequencing Platform"/>
            <consortium name="The Broad Institute Genome Sequencing Center for Infectious Disease"/>
            <person name="Neafsey D."/>
            <person name="Hoffman S."/>
            <person name="Volkman S."/>
            <person name="Rosenthal P."/>
            <person name="Walker B."/>
            <person name="Young S.K."/>
            <person name="Zeng Q."/>
            <person name="Gargeya S."/>
            <person name="Fitzgerald M."/>
            <person name="Haas B."/>
            <person name="Abouelleil A."/>
            <person name="Allen A.W."/>
            <person name="Alvarado L."/>
            <person name="Arachchi H.M."/>
            <person name="Berlin A.M."/>
            <person name="Chapman S.B."/>
            <person name="Gainer-Dewar J."/>
            <person name="Goldberg J."/>
            <person name="Griggs A."/>
            <person name="Gujja S."/>
            <person name="Hansen M."/>
            <person name="Howarth C."/>
            <person name="Imamovic A."/>
            <person name="Ireland A."/>
            <person name="Larimer J."/>
            <person name="McCowan C."/>
            <person name="Murphy C."/>
            <person name="Pearson M."/>
            <person name="Poon T.W."/>
            <person name="Priest M."/>
            <person name="Roberts A."/>
            <person name="Saif S."/>
            <person name="Shea T."/>
            <person name="Sisk P."/>
            <person name="Sykes S."/>
            <person name="Wortman J."/>
            <person name="Nusbaum C."/>
            <person name="Birren B."/>
        </authorList>
    </citation>
    <scope>NUCLEOTIDE SEQUENCE [LARGE SCALE GENOMIC DNA]</scope>
    <source>
        <strain evidence="2 3">NF135/5.C10</strain>
    </source>
</reference>
<dbReference type="AlphaFoldDB" id="W4ILA2"/>
<dbReference type="Proteomes" id="UP000019114">
    <property type="component" value="Unassembled WGS sequence"/>
</dbReference>
<accession>W4ILA2</accession>
<sequence length="36" mass="4428">MPSFHMNEKEHSDEQFKFRDMKGIRKRRNTMSNNSL</sequence>
<evidence type="ECO:0000313" key="2">
    <source>
        <dbReference type="EMBL" id="ETW44222.1"/>
    </source>
</evidence>
<proteinExistence type="predicted"/>